<accession>A0A177T830</accession>
<name>A0A177T830_9BASI</name>
<proteinExistence type="predicted"/>
<evidence type="ECO:0000313" key="1">
    <source>
        <dbReference type="EMBL" id="KAE8245003.1"/>
    </source>
</evidence>
<sequence>MTSVELFYNLAARVCLTLRSLTVAILDDEQSVVNNDPEAATYYFAPSEYRTEAQHDRSKTMLDARSDKVEHGALRNAQYSGTSTPARSAENLPVKFLLRIPSQFYYF</sequence>
<dbReference type="Proteomes" id="UP000077521">
    <property type="component" value="Unassembled WGS sequence"/>
</dbReference>
<protein>
    <submittedName>
        <fullName evidence="1">Uncharacterized protein</fullName>
    </submittedName>
</protein>
<reference evidence="1" key="2">
    <citation type="journal article" date="2019" name="IMA Fungus">
        <title>Genome sequencing and comparison of five Tilletia species to identify candidate genes for the detection of regulated species infecting wheat.</title>
        <authorList>
            <person name="Nguyen H.D.T."/>
            <person name="Sultana T."/>
            <person name="Kesanakurti P."/>
            <person name="Hambleton S."/>
        </authorList>
    </citation>
    <scope>NUCLEOTIDE SEQUENCE</scope>
    <source>
        <strain evidence="1">DAOMC 236416</strain>
    </source>
</reference>
<organism evidence="1 2">
    <name type="scientific">Tilletia indica</name>
    <dbReference type="NCBI Taxonomy" id="43049"/>
    <lineage>
        <taxon>Eukaryota</taxon>
        <taxon>Fungi</taxon>
        <taxon>Dikarya</taxon>
        <taxon>Basidiomycota</taxon>
        <taxon>Ustilaginomycotina</taxon>
        <taxon>Exobasidiomycetes</taxon>
        <taxon>Tilletiales</taxon>
        <taxon>Tilletiaceae</taxon>
        <taxon>Tilletia</taxon>
    </lineage>
</organism>
<gene>
    <name evidence="1" type="ORF">A4X13_0g6129</name>
</gene>
<reference evidence="1" key="1">
    <citation type="submission" date="2016-04" db="EMBL/GenBank/DDBJ databases">
        <authorList>
            <person name="Nguyen H.D."/>
            <person name="Samba Siva P."/>
            <person name="Cullis J."/>
            <person name="Levesque C.A."/>
            <person name="Hambleton S."/>
        </authorList>
    </citation>
    <scope>NUCLEOTIDE SEQUENCE</scope>
    <source>
        <strain evidence="1">DAOMC 236416</strain>
    </source>
</reference>
<comment type="caution">
    <text evidence="1">The sequence shown here is derived from an EMBL/GenBank/DDBJ whole genome shotgun (WGS) entry which is preliminary data.</text>
</comment>
<evidence type="ECO:0000313" key="2">
    <source>
        <dbReference type="Proteomes" id="UP000077521"/>
    </source>
</evidence>
<dbReference type="AlphaFoldDB" id="A0A177T830"/>
<dbReference type="EMBL" id="LWDF02000547">
    <property type="protein sequence ID" value="KAE8245003.1"/>
    <property type="molecule type" value="Genomic_DNA"/>
</dbReference>
<keyword evidence="2" id="KW-1185">Reference proteome</keyword>